<dbReference type="Proteomes" id="UP000000437">
    <property type="component" value="Chromosome 11"/>
</dbReference>
<evidence type="ECO:0000313" key="2">
    <source>
        <dbReference type="RefSeq" id="XP_073772204.1"/>
    </source>
</evidence>
<dbReference type="RefSeq" id="XP_073772204.1">
    <property type="nucleotide sequence ID" value="XM_073916103.1"/>
</dbReference>
<name>A0AC58GR42_DANRE</name>
<sequence>MLFCDWRRRACWSSTYALGCSEGLRIWSLSNKSHICTGLYRRILLFLRGFPANEYLKLLDFISGLSLLRIMLCLQESGDCLRDQMRYMMRSLQDLKHLRRSCVAPPVGPPVRLRACKQLIAQRERRARLRISDASEASSYDSACCLSSSLEEEESASDPSAVSSPSSERSLEFDSGYSEASWQDEGVVLRRTKNIRVSSTACLRTNQLSNSRVRPKSTSDACLESWTSFETASDPEDWTTSLLTRGRNRQPLVLGDNSFADLIHNWMDLPECPEQTELKHSSGRSFAKDFLVNVKRRIAGFSRNADGRRKSSDVTKLSKSIVPTKRLSCQIDVQHKMPFFYKSHTGLNELDTDYYQFSALMKSGSRTPIVCNDIIGYI</sequence>
<reference evidence="2" key="1">
    <citation type="submission" date="2025-08" db="UniProtKB">
        <authorList>
            <consortium name="RefSeq"/>
        </authorList>
    </citation>
    <scope>IDENTIFICATION</scope>
    <source>
        <strain evidence="2">Tuebingen</strain>
        <tissue evidence="2">Fibroblasts and whole tissue</tissue>
    </source>
</reference>
<proteinExistence type="predicted"/>
<accession>A0AC58GR42</accession>
<gene>
    <name evidence="2" type="primary">inka1a</name>
    <name evidence="2" type="synonym">fam212aa</name>
    <name evidence="2" type="synonym">sb:cb528</name>
    <name evidence="2" type="synonym">wu:fk96h10</name>
    <name evidence="2" type="synonym">zgc:136369</name>
    <name evidence="2" type="synonym">zgc:158531</name>
</gene>
<organism evidence="1 2">
    <name type="scientific">Danio rerio</name>
    <name type="common">Zebrafish</name>
    <name type="synonym">Brachydanio rerio</name>
    <dbReference type="NCBI Taxonomy" id="7955"/>
    <lineage>
        <taxon>Eukaryota</taxon>
        <taxon>Metazoa</taxon>
        <taxon>Chordata</taxon>
        <taxon>Craniata</taxon>
        <taxon>Vertebrata</taxon>
        <taxon>Euteleostomi</taxon>
        <taxon>Actinopterygii</taxon>
        <taxon>Neopterygii</taxon>
        <taxon>Teleostei</taxon>
        <taxon>Ostariophysi</taxon>
        <taxon>Cypriniformes</taxon>
        <taxon>Danionidae</taxon>
        <taxon>Danioninae</taxon>
        <taxon>Danio</taxon>
    </lineage>
</organism>
<evidence type="ECO:0000313" key="1">
    <source>
        <dbReference type="Proteomes" id="UP000000437"/>
    </source>
</evidence>
<keyword evidence="1" id="KW-1185">Reference proteome</keyword>
<protein>
    <submittedName>
        <fullName evidence="2">PAK4-inhibitor inka1 isoform X1</fullName>
    </submittedName>
</protein>